<comment type="caution">
    <text evidence="1">The sequence shown here is derived from an EMBL/GenBank/DDBJ whole genome shotgun (WGS) entry which is preliminary data.</text>
</comment>
<gene>
    <name evidence="1" type="ORF">EDC91_1502</name>
</gene>
<dbReference type="Proteomes" id="UP000294832">
    <property type="component" value="Unassembled WGS sequence"/>
</dbReference>
<sequence>MALPSYWLREFALVVTIISEKLISVGYWQLNFCLW</sequence>
<dbReference type="AlphaFoldDB" id="A0A4R2F258"/>
<evidence type="ECO:0000313" key="1">
    <source>
        <dbReference type="EMBL" id="TCN76965.1"/>
    </source>
</evidence>
<keyword evidence="2" id="KW-1185">Reference proteome</keyword>
<reference evidence="1 2" key="1">
    <citation type="submission" date="2019-03" db="EMBL/GenBank/DDBJ databases">
        <title>Freshwater and sediment microbial communities from various areas in North America, analyzing microbe dynamics in response to fracking.</title>
        <authorList>
            <person name="Lamendella R."/>
        </authorList>
    </citation>
    <scope>NUCLEOTIDE SEQUENCE [LARGE SCALE GENOMIC DNA]</scope>
    <source>
        <strain evidence="1 2">74A</strain>
    </source>
</reference>
<dbReference type="EMBL" id="SLWF01000050">
    <property type="protein sequence ID" value="TCN76965.1"/>
    <property type="molecule type" value="Genomic_DNA"/>
</dbReference>
<accession>A0A4R2F258</accession>
<proteinExistence type="predicted"/>
<organism evidence="1 2">
    <name type="scientific">Shewanella fodinae</name>
    <dbReference type="NCBI Taxonomy" id="552357"/>
    <lineage>
        <taxon>Bacteria</taxon>
        <taxon>Pseudomonadati</taxon>
        <taxon>Pseudomonadota</taxon>
        <taxon>Gammaproteobacteria</taxon>
        <taxon>Alteromonadales</taxon>
        <taxon>Shewanellaceae</taxon>
        <taxon>Shewanella</taxon>
    </lineage>
</organism>
<protein>
    <submittedName>
        <fullName evidence="1">Uncharacterized protein</fullName>
    </submittedName>
</protein>
<name>A0A4R2F258_9GAMM</name>
<evidence type="ECO:0000313" key="2">
    <source>
        <dbReference type="Proteomes" id="UP000294832"/>
    </source>
</evidence>